<feature type="transmembrane region" description="Helical" evidence="2">
    <location>
        <begin position="224"/>
        <end position="242"/>
    </location>
</feature>
<keyword evidence="2" id="KW-0472">Membrane</keyword>
<name>A0ABW6N056_9ACTN</name>
<evidence type="ECO:0008006" key="5">
    <source>
        <dbReference type="Google" id="ProtNLM"/>
    </source>
</evidence>
<keyword evidence="2" id="KW-1133">Transmembrane helix</keyword>
<sequence>MYNHSPAIAVEQTYRAYTLASAPPHATHDDTSLPRESLSMTFRWLCGVLRVRGKTDLLLVFLFAAGFAALPVFALLPSLWGFAVASAVTYAADEVLHTRSPAFVRRLAALQLTRTMRFAVRTVMLLALADRMDAPGAVLVAALAVFAAHFTLVILYTAVHHAIRRRRTLPVVVRNLDMSGAGIPQSPPALLYRRFLRKLLHLDLPAHAGLLVALAVGAWQPAGIGFAVTAGLAVAAVAALLGQLRRARRMPSGDEVIAEVNRQLTGYRPEVALYFSFASVSRDFMYQVNMWIETLEQLDRRPLIILRERASFRYLGRTSIPVVCVPKADDVAQLELPELRVVLYPGNAGKNVHMLRVAEAKHVFIGHGDSDKLASSNRVSKVYDEIWVAGRAGRDRYQRVRHAISDEAIVEVGRPQLSSIRLHADHVPGPLPTVLYAPTWEGWSDDDCHTSLIPMGVPLIEKLLAENVRVLYKPHPLTGKRSRAAAEADRAIRELLRADDERRDTPETEAAMAVARPRLAEIQARLAELSGRLTGDDAQQTREARVTGLEGEAEWHELRAAWHRIFWESRGPVGHQVITRQLPTLYECFDQADILISDVSSVVADFVASLKPYVLTNAHDLPDEDFRAAYTTAGGAYLLDRDCARLPEILDSVREPRHDPMAPERRILKEYVLGPDRPTSKERFNAAVNALAENAVAEQDERCEGKAVAGSRAFGPAGADPVPVG</sequence>
<feature type="region of interest" description="Disordered" evidence="1">
    <location>
        <begin position="705"/>
        <end position="725"/>
    </location>
</feature>
<dbReference type="InterPro" id="IPR043148">
    <property type="entry name" value="TagF_C"/>
</dbReference>
<evidence type="ECO:0000256" key="1">
    <source>
        <dbReference type="SAM" id="MobiDB-lite"/>
    </source>
</evidence>
<gene>
    <name evidence="3" type="ORF">ACFYQT_24900</name>
</gene>
<dbReference type="Gene3D" id="3.40.50.12580">
    <property type="match status" value="2"/>
</dbReference>
<feature type="transmembrane region" description="Helical" evidence="2">
    <location>
        <begin position="57"/>
        <end position="80"/>
    </location>
</feature>
<evidence type="ECO:0000313" key="4">
    <source>
        <dbReference type="Proteomes" id="UP001601422"/>
    </source>
</evidence>
<dbReference type="EMBL" id="JBIAJP010000007">
    <property type="protein sequence ID" value="MFF0006667.1"/>
    <property type="molecule type" value="Genomic_DNA"/>
</dbReference>
<organism evidence="3 4">
    <name type="scientific">Streptomyces tibetensis</name>
    <dbReference type="NCBI Taxonomy" id="2382123"/>
    <lineage>
        <taxon>Bacteria</taxon>
        <taxon>Bacillati</taxon>
        <taxon>Actinomycetota</taxon>
        <taxon>Actinomycetes</taxon>
        <taxon>Kitasatosporales</taxon>
        <taxon>Streptomycetaceae</taxon>
        <taxon>Streptomyces</taxon>
    </lineage>
</organism>
<feature type="transmembrane region" description="Helical" evidence="2">
    <location>
        <begin position="134"/>
        <end position="159"/>
    </location>
</feature>
<proteinExistence type="predicted"/>
<dbReference type="RefSeq" id="WP_389831344.1">
    <property type="nucleotide sequence ID" value="NZ_JBIAJP010000007.1"/>
</dbReference>
<comment type="caution">
    <text evidence="3">The sequence shown here is derived from an EMBL/GenBank/DDBJ whole genome shotgun (WGS) entry which is preliminary data.</text>
</comment>
<evidence type="ECO:0000313" key="3">
    <source>
        <dbReference type="EMBL" id="MFF0006667.1"/>
    </source>
</evidence>
<keyword evidence="2" id="KW-0812">Transmembrane</keyword>
<protein>
    <recommendedName>
        <fullName evidence="5">Integral membrane protein</fullName>
    </recommendedName>
</protein>
<reference evidence="3 4" key="1">
    <citation type="submission" date="2024-10" db="EMBL/GenBank/DDBJ databases">
        <title>The Natural Products Discovery Center: Release of the First 8490 Sequenced Strains for Exploring Actinobacteria Biosynthetic Diversity.</title>
        <authorList>
            <person name="Kalkreuter E."/>
            <person name="Kautsar S.A."/>
            <person name="Yang D."/>
            <person name="Bader C.D."/>
            <person name="Teijaro C.N."/>
            <person name="Fluegel L."/>
            <person name="Davis C.M."/>
            <person name="Simpson J.R."/>
            <person name="Lauterbach L."/>
            <person name="Steele A.D."/>
            <person name="Gui C."/>
            <person name="Meng S."/>
            <person name="Li G."/>
            <person name="Viehrig K."/>
            <person name="Ye F."/>
            <person name="Su P."/>
            <person name="Kiefer A.F."/>
            <person name="Nichols A."/>
            <person name="Cepeda A.J."/>
            <person name="Yan W."/>
            <person name="Fan B."/>
            <person name="Jiang Y."/>
            <person name="Adhikari A."/>
            <person name="Zheng C.-J."/>
            <person name="Schuster L."/>
            <person name="Cowan T.M."/>
            <person name="Smanski M.J."/>
            <person name="Chevrette M.G."/>
            <person name="De Carvalho L.P.S."/>
            <person name="Shen B."/>
        </authorList>
    </citation>
    <scope>NUCLEOTIDE SEQUENCE [LARGE SCALE GENOMIC DNA]</scope>
    <source>
        <strain evidence="3 4">NPDC005497</strain>
    </source>
</reference>
<accession>A0ABW6N056</accession>
<dbReference type="Proteomes" id="UP001601422">
    <property type="component" value="Unassembled WGS sequence"/>
</dbReference>
<keyword evidence="4" id="KW-1185">Reference proteome</keyword>
<evidence type="ECO:0000256" key="2">
    <source>
        <dbReference type="SAM" id="Phobius"/>
    </source>
</evidence>